<feature type="transmembrane region" description="Helical" evidence="4">
    <location>
        <begin position="210"/>
        <end position="230"/>
    </location>
</feature>
<comment type="caution">
    <text evidence="6">The sequence shown here is derived from an EMBL/GenBank/DDBJ whole genome shotgun (WGS) entry which is preliminary data.</text>
</comment>
<dbReference type="PANTHER" id="PTHR12203:SF35">
    <property type="entry name" value="PROTEIN O-GLUCOSYLTRANSFERASE 1"/>
    <property type="match status" value="1"/>
</dbReference>
<sequence>MATSGGSQLTTLCAVTSFLWLTRSLEGHQLIEQPRLSSLLVLLIAGIASFAVSFFSLWLPGANGRFDDDLGQRTALGRVSLPKKPRRYFIPGLVLCIIVRLEMFHRVSSDLQCSKPGIEAFLLVVVFLYELLSGQRNRPGPSTQEDKFDDMGQTIFELLAVWMGSWLNNLIRTEMISVFLLASATYIVASQALRSTFFCSGLDRSSFVVFLQWSGLALDGIIMIWLWRILAWARTTKSRLKILSGILLASALGTGLRHWSLRLFQESRPMSYHFRGLDSLYVFDVVVDGLTFSVLLISTSLLVTEGSPLALIGIITFLSGVLIAVQRLMSIGSWENVSPTTTYFALVLTCLAFSAFAYTNDLRSFVFIHRSWLVLLFVILIIPATISSIIKGHHVLDNHPIQRLIIDGRLAADRFLVRASISNSLPLAVQEYKDRQDGRDPPAKFDAWYNFTTRHNSPIIDHFVQIQSDISPFWGMSPEQLRETTRRMAEEPGIALVRIQNGQTTHNIPSHSPYKVPADSLVKMIGTFAEHLPDMELAVNLDNRPRILAPWDDVERLIAAGGQTGLSKLLSKRGETPDAEPVSPSPASQHLHTSQRNFTSVRALREMTALSCPLGTKGRSGVHWNVRDLCSSCARAHSNDQYLVDWPVSHGLCHQPDLLRLHGFHTSSPELRPLQELLPVFSRSKTNSYSDILIPFPLVNQQDEKDDGMEFAAKRKTLFWRGNVVRNSVRTSHHDLLHGGHQERLVRLLNIDNKGSKTADDKITILLPVPKEKDKFAYQQVPASKLNALLPTDIAFSNYTTCTQTQKESETCSSTEDVDALQRDMNINPDTPPELGHQYIVTMDTEYGPPPNLLAALRAKSVPFYASIFKEWYSERLFPWIHFVPVDLRWHALHGTMAYFTGLHVHIDPGSSSSKAQKEKREPLPPLAGMAPNKKVVELMAGNDRDARWIAEQGSMWAKKALRREDMEVYLFRLLLEWGRLVSDDRDKMGFVL</sequence>
<feature type="compositionally biased region" description="Polar residues" evidence="3">
    <location>
        <begin position="585"/>
        <end position="595"/>
    </location>
</feature>
<evidence type="ECO:0000256" key="4">
    <source>
        <dbReference type="SAM" id="Phobius"/>
    </source>
</evidence>
<feature type="region of interest" description="Disordered" evidence="3">
    <location>
        <begin position="569"/>
        <end position="595"/>
    </location>
</feature>
<dbReference type="PANTHER" id="PTHR12203">
    <property type="entry name" value="KDEL LYS-ASP-GLU-LEU CONTAINING - RELATED"/>
    <property type="match status" value="1"/>
</dbReference>
<feature type="transmembrane region" description="Helical" evidence="4">
    <location>
        <begin position="371"/>
        <end position="390"/>
    </location>
</feature>
<feature type="transmembrane region" description="Helical" evidence="4">
    <location>
        <begin position="37"/>
        <end position="59"/>
    </location>
</feature>
<dbReference type="InterPro" id="IPR006598">
    <property type="entry name" value="CAP10"/>
</dbReference>
<dbReference type="Proteomes" id="UP001283341">
    <property type="component" value="Unassembled WGS sequence"/>
</dbReference>
<evidence type="ECO:0000313" key="6">
    <source>
        <dbReference type="EMBL" id="KAK3329499.1"/>
    </source>
</evidence>
<dbReference type="AlphaFoldDB" id="A0AAE0IQR1"/>
<dbReference type="GO" id="GO:0016740">
    <property type="term" value="F:transferase activity"/>
    <property type="evidence" value="ECO:0007669"/>
    <property type="project" value="UniProtKB-KW"/>
</dbReference>
<feature type="transmembrane region" description="Helical" evidence="4">
    <location>
        <begin position="178"/>
        <end position="198"/>
    </location>
</feature>
<protein>
    <submittedName>
        <fullName evidence="6">Glycosyltransferase family 90 protein</fullName>
    </submittedName>
</protein>
<feature type="domain" description="Glycosyl transferase CAP10" evidence="5">
    <location>
        <begin position="637"/>
        <end position="985"/>
    </location>
</feature>
<keyword evidence="7" id="KW-1185">Reference proteome</keyword>
<reference evidence="6" key="1">
    <citation type="journal article" date="2023" name="Mol. Phylogenet. Evol.">
        <title>Genome-scale phylogeny and comparative genomics of the fungal order Sordariales.</title>
        <authorList>
            <person name="Hensen N."/>
            <person name="Bonometti L."/>
            <person name="Westerberg I."/>
            <person name="Brannstrom I.O."/>
            <person name="Guillou S."/>
            <person name="Cros-Aarteil S."/>
            <person name="Calhoun S."/>
            <person name="Haridas S."/>
            <person name="Kuo A."/>
            <person name="Mondo S."/>
            <person name="Pangilinan J."/>
            <person name="Riley R."/>
            <person name="LaButti K."/>
            <person name="Andreopoulos B."/>
            <person name="Lipzen A."/>
            <person name="Chen C."/>
            <person name="Yan M."/>
            <person name="Daum C."/>
            <person name="Ng V."/>
            <person name="Clum A."/>
            <person name="Steindorff A."/>
            <person name="Ohm R.A."/>
            <person name="Martin F."/>
            <person name="Silar P."/>
            <person name="Natvig D.O."/>
            <person name="Lalanne C."/>
            <person name="Gautier V."/>
            <person name="Ament-Velasquez S.L."/>
            <person name="Kruys A."/>
            <person name="Hutchinson M.I."/>
            <person name="Powell A.J."/>
            <person name="Barry K."/>
            <person name="Miller A.N."/>
            <person name="Grigoriev I.V."/>
            <person name="Debuchy R."/>
            <person name="Gladieux P."/>
            <person name="Hiltunen Thoren M."/>
            <person name="Johannesson H."/>
        </authorList>
    </citation>
    <scope>NUCLEOTIDE SEQUENCE</scope>
    <source>
        <strain evidence="6">CBS 118394</strain>
    </source>
</reference>
<dbReference type="InterPro" id="IPR051091">
    <property type="entry name" value="O-Glucosyltr/Glycosyltrsf_90"/>
</dbReference>
<evidence type="ECO:0000256" key="1">
    <source>
        <dbReference type="ARBA" id="ARBA00010118"/>
    </source>
</evidence>
<comment type="similarity">
    <text evidence="1">Belongs to the glycosyltransferase 90 family.</text>
</comment>
<name>A0AAE0IQR1_9PEZI</name>
<evidence type="ECO:0000313" key="7">
    <source>
        <dbReference type="Proteomes" id="UP001283341"/>
    </source>
</evidence>
<keyword evidence="4" id="KW-0472">Membrane</keyword>
<gene>
    <name evidence="6" type="ORF">B0H66DRAFT_27745</name>
</gene>
<dbReference type="EMBL" id="JAUEDM010000001">
    <property type="protein sequence ID" value="KAK3329499.1"/>
    <property type="molecule type" value="Genomic_DNA"/>
</dbReference>
<evidence type="ECO:0000256" key="2">
    <source>
        <dbReference type="ARBA" id="ARBA00022679"/>
    </source>
</evidence>
<evidence type="ECO:0000259" key="5">
    <source>
        <dbReference type="SMART" id="SM00672"/>
    </source>
</evidence>
<keyword evidence="2" id="KW-0808">Transferase</keyword>
<feature type="transmembrane region" description="Helical" evidence="4">
    <location>
        <begin position="309"/>
        <end position="329"/>
    </location>
</feature>
<proteinExistence type="inferred from homology"/>
<keyword evidence="4" id="KW-0812">Transmembrane</keyword>
<feature type="transmembrane region" description="Helical" evidence="4">
    <location>
        <begin position="341"/>
        <end position="359"/>
    </location>
</feature>
<keyword evidence="4" id="KW-1133">Transmembrane helix</keyword>
<reference evidence="6" key="2">
    <citation type="submission" date="2023-06" db="EMBL/GenBank/DDBJ databases">
        <authorList>
            <consortium name="Lawrence Berkeley National Laboratory"/>
            <person name="Haridas S."/>
            <person name="Hensen N."/>
            <person name="Bonometti L."/>
            <person name="Westerberg I."/>
            <person name="Brannstrom I.O."/>
            <person name="Guillou S."/>
            <person name="Cros-Aarteil S."/>
            <person name="Calhoun S."/>
            <person name="Kuo A."/>
            <person name="Mondo S."/>
            <person name="Pangilinan J."/>
            <person name="Riley R."/>
            <person name="Labutti K."/>
            <person name="Andreopoulos B."/>
            <person name="Lipzen A."/>
            <person name="Chen C."/>
            <person name="Yanf M."/>
            <person name="Daum C."/>
            <person name="Ng V."/>
            <person name="Clum A."/>
            <person name="Steindorff A."/>
            <person name="Ohm R."/>
            <person name="Martin F."/>
            <person name="Silar P."/>
            <person name="Natvig D."/>
            <person name="Lalanne C."/>
            <person name="Gautier V."/>
            <person name="Ament-Velasquez S.L."/>
            <person name="Kruys A."/>
            <person name="Hutchinson M.I."/>
            <person name="Powell A.J."/>
            <person name="Barry K."/>
            <person name="Miller A.N."/>
            <person name="Grigoriev I.V."/>
            <person name="Debuchy R."/>
            <person name="Gladieux P."/>
            <person name="Thoren M.H."/>
            <person name="Johannesson H."/>
        </authorList>
    </citation>
    <scope>NUCLEOTIDE SEQUENCE</scope>
    <source>
        <strain evidence="6">CBS 118394</strain>
    </source>
</reference>
<feature type="transmembrane region" description="Helical" evidence="4">
    <location>
        <begin position="154"/>
        <end position="171"/>
    </location>
</feature>
<dbReference type="SMART" id="SM00672">
    <property type="entry name" value="CAP10"/>
    <property type="match status" value="1"/>
</dbReference>
<feature type="transmembrane region" description="Helical" evidence="4">
    <location>
        <begin position="280"/>
        <end position="302"/>
    </location>
</feature>
<feature type="transmembrane region" description="Helical" evidence="4">
    <location>
        <begin position="117"/>
        <end position="134"/>
    </location>
</feature>
<feature type="transmembrane region" description="Helical" evidence="4">
    <location>
        <begin position="242"/>
        <end position="260"/>
    </location>
</feature>
<accession>A0AAE0IQR1</accession>
<organism evidence="6 7">
    <name type="scientific">Apodospora peruviana</name>
    <dbReference type="NCBI Taxonomy" id="516989"/>
    <lineage>
        <taxon>Eukaryota</taxon>
        <taxon>Fungi</taxon>
        <taxon>Dikarya</taxon>
        <taxon>Ascomycota</taxon>
        <taxon>Pezizomycotina</taxon>
        <taxon>Sordariomycetes</taxon>
        <taxon>Sordariomycetidae</taxon>
        <taxon>Sordariales</taxon>
        <taxon>Lasiosphaeriaceae</taxon>
        <taxon>Apodospora</taxon>
    </lineage>
</organism>
<feature type="transmembrane region" description="Helical" evidence="4">
    <location>
        <begin position="88"/>
        <end position="105"/>
    </location>
</feature>
<evidence type="ECO:0000256" key="3">
    <source>
        <dbReference type="SAM" id="MobiDB-lite"/>
    </source>
</evidence>